<evidence type="ECO:0000259" key="2">
    <source>
        <dbReference type="Pfam" id="PF01321"/>
    </source>
</evidence>
<dbReference type="HOGENOM" id="CLU_017266_4_1_5"/>
<dbReference type="PATRIC" id="fig|348824.6.peg.6225"/>
<sequence length="381" mass="41455">MLHSVWSHPVAAIKEGERHSRLSRLRDRMQANGVAATFLGPGESLRYFTGLVWHLSERLLGAVVTDEKLTYIVPGFERSRVEALPHLPGDILSWEEEENSVGLVARLVGPSGKLSLDDALPLAFYHAFAEEMGAARLIDGGPILRTLRAVKSPGEIALIQYAMNITLGVHREVRDTITPGIAASEVARFIDQKHRDAGADNGSNFCIVSFGSATSLPHGADGEQILEPGDVILVDTGCRIDGYHSDLTRTYMLDGGDGEFERAWAIEREGQEAVFEAAKLEAPCESLDAAARNAFAQHGLGPDYRLPGLPHRAGHGLGLEIHEAPFIVRGNRTPLAPGMCFSNEPMIVFPGAFGIRLEDHIYMTEDGPHWFTTPAKGPTEI</sequence>
<dbReference type="GO" id="GO:0008235">
    <property type="term" value="F:metalloexopeptidase activity"/>
    <property type="evidence" value="ECO:0007669"/>
    <property type="project" value="UniProtKB-ARBA"/>
</dbReference>
<geneLocation type="plasmid" evidence="3 4">
    <name>pLPU83d</name>
</geneLocation>
<evidence type="ECO:0000313" key="3">
    <source>
        <dbReference type="EMBL" id="CDM61950.1"/>
    </source>
</evidence>
<dbReference type="InterPro" id="IPR036005">
    <property type="entry name" value="Creatinase/aminopeptidase-like"/>
</dbReference>
<dbReference type="PRINTS" id="PR00599">
    <property type="entry name" value="MAPEPTIDASE"/>
</dbReference>
<dbReference type="SUPFAM" id="SSF55920">
    <property type="entry name" value="Creatinase/aminopeptidase"/>
    <property type="match status" value="1"/>
</dbReference>
<dbReference type="InterPro" id="IPR050659">
    <property type="entry name" value="Peptidase_M24B"/>
</dbReference>
<dbReference type="Proteomes" id="UP000019443">
    <property type="component" value="Plasmid pLPU83d"/>
</dbReference>
<dbReference type="Pfam" id="PF00557">
    <property type="entry name" value="Peptidase_M24"/>
    <property type="match status" value="1"/>
</dbReference>
<dbReference type="EMBL" id="HG916855">
    <property type="protein sequence ID" value="CDM61950.1"/>
    <property type="molecule type" value="Genomic_DNA"/>
</dbReference>
<feature type="domain" description="Peptidase M24" evidence="1">
    <location>
        <begin position="158"/>
        <end position="365"/>
    </location>
</feature>
<dbReference type="InterPro" id="IPR029149">
    <property type="entry name" value="Creatin/AminoP/Spt16_N"/>
</dbReference>
<dbReference type="GO" id="GO:0004177">
    <property type="term" value="F:aminopeptidase activity"/>
    <property type="evidence" value="ECO:0007669"/>
    <property type="project" value="UniProtKB-KW"/>
</dbReference>
<keyword evidence="3" id="KW-0645">Protease</keyword>
<dbReference type="KEGG" id="rhl:LPU83_pLPU83d_0579"/>
<keyword evidence="3" id="KW-0378">Hydrolase</keyword>
<reference evidence="3" key="1">
    <citation type="submission" date="2013-11" db="EMBL/GenBank/DDBJ databases">
        <title>Draft genome sequence of the broad-host-range Rhizobium sp. LPU83 strain, a member of the low-genetic diversity Oregon-like Rhizobium sp. group.</title>
        <authorList>
            <person name="Wibberg D."/>
            <person name="Puehler A."/>
            <person name="Schlueter A."/>
        </authorList>
    </citation>
    <scope>NUCLEOTIDE SEQUENCE [LARGE SCALE GENOMIC DNA]</scope>
    <source>
        <strain evidence="3">LPU83</strain>
        <plasmid evidence="3">pLPU83d</plasmid>
    </source>
</reference>
<proteinExistence type="predicted"/>
<protein>
    <submittedName>
        <fullName evidence="3">Methionine aminopeptidase</fullName>
    </submittedName>
</protein>
<dbReference type="RefSeq" id="WP_024316055.1">
    <property type="nucleotide sequence ID" value="NZ_ATTO01000028.1"/>
</dbReference>
<evidence type="ECO:0000259" key="1">
    <source>
        <dbReference type="Pfam" id="PF00557"/>
    </source>
</evidence>
<dbReference type="PANTHER" id="PTHR46112">
    <property type="entry name" value="AMINOPEPTIDASE"/>
    <property type="match status" value="1"/>
</dbReference>
<gene>
    <name evidence="3" type="primary">map1</name>
    <name evidence="3" type="ORF">LPU83_pLPU83d_0579</name>
</gene>
<feature type="domain" description="Creatinase N-terminal" evidence="2">
    <location>
        <begin position="21"/>
        <end position="150"/>
    </location>
</feature>
<dbReference type="Gene3D" id="3.40.350.10">
    <property type="entry name" value="Creatinase/prolidase N-terminal domain"/>
    <property type="match status" value="1"/>
</dbReference>
<accession>W6RP74</accession>
<dbReference type="InterPro" id="IPR000587">
    <property type="entry name" value="Creatinase_N"/>
</dbReference>
<dbReference type="Gene3D" id="3.90.230.10">
    <property type="entry name" value="Creatinase/methionine aminopeptidase superfamily"/>
    <property type="match status" value="1"/>
</dbReference>
<keyword evidence="3" id="KW-0614">Plasmid</keyword>
<evidence type="ECO:0000313" key="4">
    <source>
        <dbReference type="Proteomes" id="UP000019443"/>
    </source>
</evidence>
<dbReference type="InterPro" id="IPR000994">
    <property type="entry name" value="Pept_M24"/>
</dbReference>
<organism evidence="3 4">
    <name type="scientific">Rhizobium favelukesii</name>
    <dbReference type="NCBI Taxonomy" id="348824"/>
    <lineage>
        <taxon>Bacteria</taxon>
        <taxon>Pseudomonadati</taxon>
        <taxon>Pseudomonadota</taxon>
        <taxon>Alphaproteobacteria</taxon>
        <taxon>Hyphomicrobiales</taxon>
        <taxon>Rhizobiaceae</taxon>
        <taxon>Rhizobium/Agrobacterium group</taxon>
        <taxon>Rhizobium</taxon>
    </lineage>
</organism>
<keyword evidence="4" id="KW-1185">Reference proteome</keyword>
<dbReference type="Pfam" id="PF01321">
    <property type="entry name" value="Creatinase_N"/>
    <property type="match status" value="1"/>
</dbReference>
<dbReference type="AlphaFoldDB" id="W6RP74"/>
<dbReference type="InterPro" id="IPR001714">
    <property type="entry name" value="Pept_M24_MAP"/>
</dbReference>
<keyword evidence="3" id="KW-0031">Aminopeptidase</keyword>
<dbReference type="PANTHER" id="PTHR46112:SF3">
    <property type="entry name" value="AMINOPEPTIDASE YPDF"/>
    <property type="match status" value="1"/>
</dbReference>
<name>W6RP74_9HYPH</name>
<dbReference type="SUPFAM" id="SSF53092">
    <property type="entry name" value="Creatinase/prolidase N-terminal domain"/>
    <property type="match status" value="1"/>
</dbReference>